<protein>
    <submittedName>
        <fullName evidence="7">Levansucrase</fullName>
    </submittedName>
</protein>
<evidence type="ECO:0000256" key="4">
    <source>
        <dbReference type="PIRSR" id="PIRSR603469-3"/>
    </source>
</evidence>
<dbReference type="SUPFAM" id="SSF75005">
    <property type="entry name" value="Arabinanase/levansucrase/invertase"/>
    <property type="match status" value="1"/>
</dbReference>
<evidence type="ECO:0000313" key="8">
    <source>
        <dbReference type="Proteomes" id="UP000180057"/>
    </source>
</evidence>
<dbReference type="Proteomes" id="UP000180057">
    <property type="component" value="Unassembled WGS sequence"/>
</dbReference>
<comment type="cofactor">
    <cofactor evidence="4">
        <name>Ca(2+)</name>
        <dbReference type="ChEBI" id="CHEBI:29108"/>
    </cofactor>
</comment>
<name>A0A1S2MAH3_9BACI</name>
<evidence type="ECO:0000313" key="7">
    <source>
        <dbReference type="EMBL" id="OIJ21580.1"/>
    </source>
</evidence>
<dbReference type="CDD" id="cd08997">
    <property type="entry name" value="GH68"/>
    <property type="match status" value="1"/>
</dbReference>
<dbReference type="GO" id="GO:0009758">
    <property type="term" value="P:carbohydrate utilization"/>
    <property type="evidence" value="ECO:0007669"/>
    <property type="project" value="InterPro"/>
</dbReference>
<feature type="site" description="Transition state stabilizer" evidence="5">
    <location>
        <position position="225"/>
    </location>
</feature>
<feature type="binding site" evidence="3">
    <location>
        <begin position="309"/>
        <end position="311"/>
    </location>
    <ligand>
        <name>substrate</name>
    </ligand>
</feature>
<feature type="active site" description="Nucleophile" evidence="2">
    <location>
        <position position="73"/>
    </location>
</feature>
<evidence type="ECO:0000256" key="6">
    <source>
        <dbReference type="RuleBase" id="RU361220"/>
    </source>
</evidence>
<feature type="active site" description="Proton donor/acceptor" evidence="2">
    <location>
        <position position="311"/>
    </location>
</feature>
<dbReference type="STRING" id="472963.BKP45_02255"/>
<accession>A0A1S2MAH3</accession>
<proteinExistence type="inferred from homology"/>
<gene>
    <name evidence="7" type="ORF">BKP45_02255</name>
</gene>
<dbReference type="Pfam" id="PF02435">
    <property type="entry name" value="Glyco_hydro_68"/>
    <property type="match status" value="1"/>
</dbReference>
<feature type="binding site" evidence="3">
    <location>
        <position position="143"/>
    </location>
    <ligand>
        <name>substrate</name>
    </ligand>
</feature>
<dbReference type="InterPro" id="IPR023296">
    <property type="entry name" value="Glyco_hydro_beta-prop_sf"/>
</dbReference>
<dbReference type="OrthoDB" id="2210426at2"/>
<reference evidence="7 8" key="1">
    <citation type="submission" date="2016-10" db="EMBL/GenBank/DDBJ databases">
        <title>Draft genome sequences of four alkaliphilic bacteria belonging to the Anaerobacillus genus.</title>
        <authorList>
            <person name="Bassil N.M."/>
            <person name="Lloyd J.R."/>
        </authorList>
    </citation>
    <scope>NUCLEOTIDE SEQUENCE [LARGE SCALE GENOMIC DNA]</scope>
    <source>
        <strain evidence="7 8">DSM 22531</strain>
    </source>
</reference>
<keyword evidence="4" id="KW-0106">Calcium</keyword>
<comment type="similarity">
    <text evidence="1 6">Belongs to the glycosyl hydrolase 68 family.</text>
</comment>
<dbReference type="GO" id="GO:0050053">
    <property type="term" value="F:levansucrase activity"/>
    <property type="evidence" value="ECO:0007669"/>
    <property type="project" value="InterPro"/>
</dbReference>
<dbReference type="Gene3D" id="2.115.10.20">
    <property type="entry name" value="Glycosyl hydrolase domain, family 43"/>
    <property type="match status" value="1"/>
</dbReference>
<organism evidence="7 8">
    <name type="scientific">Anaerobacillus alkalidiazotrophicus</name>
    <dbReference type="NCBI Taxonomy" id="472963"/>
    <lineage>
        <taxon>Bacteria</taxon>
        <taxon>Bacillati</taxon>
        <taxon>Bacillota</taxon>
        <taxon>Bacilli</taxon>
        <taxon>Bacillales</taxon>
        <taxon>Bacillaceae</taxon>
        <taxon>Anaerobacillus</taxon>
    </lineage>
</organism>
<evidence type="ECO:0000256" key="1">
    <source>
        <dbReference type="ARBA" id="ARBA00006775"/>
    </source>
</evidence>
<evidence type="ECO:0000256" key="2">
    <source>
        <dbReference type="PIRSR" id="PIRSR603469-1"/>
    </source>
</evidence>
<feature type="binding site" evidence="3">
    <location>
        <position position="72"/>
    </location>
    <ligand>
        <name>substrate</name>
    </ligand>
</feature>
<keyword evidence="4" id="KW-0479">Metal-binding</keyword>
<comment type="caution">
    <text evidence="7">The sequence shown here is derived from an EMBL/GenBank/DDBJ whole genome shotgun (WGS) entry which is preliminary data.</text>
</comment>
<dbReference type="GO" id="GO:0046872">
    <property type="term" value="F:metal ion binding"/>
    <property type="evidence" value="ECO:0007669"/>
    <property type="project" value="UniProtKB-KW"/>
</dbReference>
<sequence>MKKKKRSLLLATTIIGLSAILSPLVTVGATNNYTVSNWTREHVTNIELTDRNTAPVINMDELEKFDEDYHTWDSWPLKNKDGSIAVVRGYQIIFALSAPSHVLPGQVHDIAEVRYFYSKNGKDWTNGGPVFEDGDALGSRQWAGSAMIDEDDQLHFFYTATGRKGEEHITYEQRFAKASADVVASRAGISFENWSDHQIILEADGEYYQTQEQGSQGDIAYAFRDPEFFKDPKSGEEYIIFEGNSSGAPADRACLPEHIGSPEFAENHDVPEVSVLFNGSIGIAKATNEDYTEFELLPPLLEANCVNQELERPHIIVKGNNYYLFTDTHFDKYAPGITGPEGLYGFVSDDLFGDYKPLNGSGLVIANPPENPYQAYSWLVLPNGTVISFVHFTDLGDLTIGDIGHQSHEFQFEHFGGMQAPSLKIALNQDRTHIVTELKQGAIR</sequence>
<evidence type="ECO:0000256" key="5">
    <source>
        <dbReference type="PIRSR" id="PIRSR603469-4"/>
    </source>
</evidence>
<dbReference type="AlphaFoldDB" id="A0A1S2MAH3"/>
<feature type="binding site" evidence="3">
    <location>
        <begin position="224"/>
        <end position="225"/>
    </location>
    <ligand>
        <name>substrate</name>
    </ligand>
</feature>
<dbReference type="InterPro" id="IPR003469">
    <property type="entry name" value="Glyco_hydro_68"/>
</dbReference>
<keyword evidence="8" id="KW-1185">Reference proteome</keyword>
<dbReference type="EMBL" id="MLQS01000001">
    <property type="protein sequence ID" value="OIJ21580.1"/>
    <property type="molecule type" value="Genomic_DNA"/>
</dbReference>
<dbReference type="RefSeq" id="WP_071388190.1">
    <property type="nucleotide sequence ID" value="NZ_MLQS01000001.1"/>
</dbReference>
<evidence type="ECO:0000256" key="3">
    <source>
        <dbReference type="PIRSR" id="PIRSR603469-2"/>
    </source>
</evidence>
<feature type="binding site" evidence="4">
    <location>
        <position position="278"/>
    </location>
    <ligand>
        <name>Ca(2+)</name>
        <dbReference type="ChEBI" id="CHEBI:29108"/>
        <label>1</label>
    </ligand>
</feature>